<feature type="region of interest" description="Disordered" evidence="1">
    <location>
        <begin position="1"/>
        <end position="39"/>
    </location>
</feature>
<name>A0A543JP44_9PSEU</name>
<evidence type="ECO:0000313" key="3">
    <source>
        <dbReference type="EMBL" id="TQM84619.1"/>
    </source>
</evidence>
<feature type="region of interest" description="Disordered" evidence="1">
    <location>
        <begin position="73"/>
        <end position="112"/>
    </location>
</feature>
<dbReference type="Proteomes" id="UP000316628">
    <property type="component" value="Unassembled WGS sequence"/>
</dbReference>
<feature type="transmembrane region" description="Helical" evidence="2">
    <location>
        <begin position="50"/>
        <end position="68"/>
    </location>
</feature>
<keyword evidence="2" id="KW-1133">Transmembrane helix</keyword>
<proteinExistence type="predicted"/>
<gene>
    <name evidence="3" type="ORF">FHX81_7074</name>
</gene>
<dbReference type="EMBL" id="VFPP01000001">
    <property type="protein sequence ID" value="TQM84619.1"/>
    <property type="molecule type" value="Genomic_DNA"/>
</dbReference>
<dbReference type="AlphaFoldDB" id="A0A543JP44"/>
<comment type="caution">
    <text evidence="3">The sequence shown here is derived from an EMBL/GenBank/DDBJ whole genome shotgun (WGS) entry which is preliminary data.</text>
</comment>
<evidence type="ECO:0000313" key="4">
    <source>
        <dbReference type="Proteomes" id="UP000316628"/>
    </source>
</evidence>
<evidence type="ECO:0000256" key="1">
    <source>
        <dbReference type="SAM" id="MobiDB-lite"/>
    </source>
</evidence>
<protein>
    <submittedName>
        <fullName evidence="3">Uncharacterized protein</fullName>
    </submittedName>
</protein>
<dbReference type="RefSeq" id="WP_141982772.1">
    <property type="nucleotide sequence ID" value="NZ_VFPP01000001.1"/>
</dbReference>
<feature type="compositionally biased region" description="Low complexity" evidence="1">
    <location>
        <begin position="13"/>
        <end position="25"/>
    </location>
</feature>
<evidence type="ECO:0000256" key="2">
    <source>
        <dbReference type="SAM" id="Phobius"/>
    </source>
</evidence>
<reference evidence="3 4" key="1">
    <citation type="submission" date="2019-06" db="EMBL/GenBank/DDBJ databases">
        <title>Sequencing the genomes of 1000 actinobacteria strains.</title>
        <authorList>
            <person name="Klenk H.-P."/>
        </authorList>
    </citation>
    <scope>NUCLEOTIDE SEQUENCE [LARGE SCALE GENOMIC DNA]</scope>
    <source>
        <strain evidence="3 4">DSM 45456</strain>
    </source>
</reference>
<sequence>MSEPDRPPPADPQPTAAASEQAAPAQDHHPTAPGRGAVVGRVVRHRATQLVAVGLLGLVLGGGIVALADRDHHPRYGVGADRPGHSRFDERGERGDRGDRGPDRPSGRDSEH</sequence>
<organism evidence="3 4">
    <name type="scientific">Saccharothrix saharensis</name>
    <dbReference type="NCBI Taxonomy" id="571190"/>
    <lineage>
        <taxon>Bacteria</taxon>
        <taxon>Bacillati</taxon>
        <taxon>Actinomycetota</taxon>
        <taxon>Actinomycetes</taxon>
        <taxon>Pseudonocardiales</taxon>
        <taxon>Pseudonocardiaceae</taxon>
        <taxon>Saccharothrix</taxon>
    </lineage>
</organism>
<accession>A0A543JP44</accession>
<keyword evidence="4" id="KW-1185">Reference proteome</keyword>
<keyword evidence="2" id="KW-0812">Transmembrane</keyword>
<keyword evidence="2" id="KW-0472">Membrane</keyword>
<feature type="compositionally biased region" description="Basic and acidic residues" evidence="1">
    <location>
        <begin position="82"/>
        <end position="112"/>
    </location>
</feature>